<gene>
    <name evidence="2" type="ORF">HNR50_003196</name>
</gene>
<dbReference type="EMBL" id="JACHGJ010000006">
    <property type="protein sequence ID" value="MBB6481516.1"/>
    <property type="molecule type" value="Genomic_DNA"/>
</dbReference>
<keyword evidence="2" id="KW-0378">Hydrolase</keyword>
<dbReference type="RefSeq" id="WP_184747756.1">
    <property type="nucleotide sequence ID" value="NZ_JACHGJ010000006.1"/>
</dbReference>
<accession>A0A841RCX7</accession>
<sequence length="323" mass="37501">MKKKLLLVLILANVFFLYSNESPDTITLCSFNIKWLGHYKSKRYADLVSILKDYDIVIIQELVSAPYYGVYPDGEEYTGDEDAQIFFFLMTENGFSYVISEEDTGTIDVIHKKTSSTEWWVAFYKPEVVEIANDLPSGFLADDRSNHPNFERVPYAFPFRTSEGFDFSLISVHLQPGDSRKERERRAGELHTIEEWVVLNSEKEKDIFIVGDMNLYTREEVESVTPEGYVSLNLDCMTTTTKLDENGIGKPYDHFMYNVTESSGEIDLEYRFEVINLVSEMEALWDEPEPYIGNPYIYHDKFSQLYSDHNPVVIRLFNVEDDD</sequence>
<evidence type="ECO:0000313" key="2">
    <source>
        <dbReference type="EMBL" id="MBB6481516.1"/>
    </source>
</evidence>
<name>A0A841RCX7_9SPIO</name>
<feature type="chain" id="PRO_5032785212" evidence="1">
    <location>
        <begin position="20"/>
        <end position="323"/>
    </location>
</feature>
<dbReference type="GO" id="GO:0004519">
    <property type="term" value="F:endonuclease activity"/>
    <property type="evidence" value="ECO:0007669"/>
    <property type="project" value="UniProtKB-KW"/>
</dbReference>
<dbReference type="PANTHER" id="PTHR11371:SF31">
    <property type="entry name" value="EXTRACELLULAR NUCLEASE"/>
    <property type="match status" value="1"/>
</dbReference>
<dbReference type="SUPFAM" id="SSF56219">
    <property type="entry name" value="DNase I-like"/>
    <property type="match status" value="1"/>
</dbReference>
<organism evidence="2 3">
    <name type="scientific">Spirochaeta isovalerica</name>
    <dbReference type="NCBI Taxonomy" id="150"/>
    <lineage>
        <taxon>Bacteria</taxon>
        <taxon>Pseudomonadati</taxon>
        <taxon>Spirochaetota</taxon>
        <taxon>Spirochaetia</taxon>
        <taxon>Spirochaetales</taxon>
        <taxon>Spirochaetaceae</taxon>
        <taxon>Spirochaeta</taxon>
    </lineage>
</organism>
<dbReference type="Gene3D" id="3.60.10.10">
    <property type="entry name" value="Endonuclease/exonuclease/phosphatase"/>
    <property type="match status" value="1"/>
</dbReference>
<keyword evidence="3" id="KW-1185">Reference proteome</keyword>
<dbReference type="InterPro" id="IPR036691">
    <property type="entry name" value="Endo/exonu/phosph_ase_sf"/>
</dbReference>
<evidence type="ECO:0000313" key="3">
    <source>
        <dbReference type="Proteomes" id="UP000587760"/>
    </source>
</evidence>
<comment type="caution">
    <text evidence="2">The sequence shown here is derived from an EMBL/GenBank/DDBJ whole genome shotgun (WGS) entry which is preliminary data.</text>
</comment>
<keyword evidence="2" id="KW-0540">Nuclease</keyword>
<dbReference type="AlphaFoldDB" id="A0A841RCX7"/>
<keyword evidence="2" id="KW-0269">Exonuclease</keyword>
<dbReference type="GO" id="GO:0004527">
    <property type="term" value="F:exonuclease activity"/>
    <property type="evidence" value="ECO:0007669"/>
    <property type="project" value="UniProtKB-KW"/>
</dbReference>
<proteinExistence type="predicted"/>
<keyword evidence="2" id="KW-0255">Endonuclease</keyword>
<dbReference type="PANTHER" id="PTHR11371">
    <property type="entry name" value="DEOXYRIBONUCLEASE"/>
    <property type="match status" value="1"/>
</dbReference>
<keyword evidence="1" id="KW-0732">Signal</keyword>
<dbReference type="Proteomes" id="UP000587760">
    <property type="component" value="Unassembled WGS sequence"/>
</dbReference>
<feature type="signal peptide" evidence="1">
    <location>
        <begin position="1"/>
        <end position="19"/>
    </location>
</feature>
<evidence type="ECO:0000256" key="1">
    <source>
        <dbReference type="SAM" id="SignalP"/>
    </source>
</evidence>
<reference evidence="2 3" key="1">
    <citation type="submission" date="2020-08" db="EMBL/GenBank/DDBJ databases">
        <title>Genomic Encyclopedia of Type Strains, Phase IV (KMG-IV): sequencing the most valuable type-strain genomes for metagenomic binning, comparative biology and taxonomic classification.</title>
        <authorList>
            <person name="Goeker M."/>
        </authorList>
    </citation>
    <scope>NUCLEOTIDE SEQUENCE [LARGE SCALE GENOMIC DNA]</scope>
    <source>
        <strain evidence="2 3">DSM 2461</strain>
    </source>
</reference>
<protein>
    <submittedName>
        <fullName evidence="2">Endonuclease/exonuclease/phosphatase family metal-dependent hydrolase</fullName>
    </submittedName>
</protein>